<dbReference type="InterPro" id="IPR050351">
    <property type="entry name" value="BphY/WalK/GraS-like"/>
</dbReference>
<sequence>MNDRKYHFILILISVVIATTLAIQVYWNYNNFQESKRSLVSDLQISLDQSVSAYYEQLVTDNNVGIIVKETTNRKREFDKLFRQTDSIMRAAGQRGFLLDNVAPSEMSEIFIAQGGTMETLNEIEPVKDLWNFPNYNIKKPDGNYSEVQTFFTDQINLQKTLSTLTAKVVRSFQEKEMNLQRVDSLIDSNLNKRGLNVDFELEIVDTDANNYLLNDKGKNVLRANSELLKKGDALLLSYSGLSPTIYRLNLTGIILSALLIAAVVLCLFYLLQIIRKQKALGEMKNDLISNITHEFKTPIATASAALEGVQSFTNSGDLSKTDRYLSMGRDQLTKLNGMVERILETATLDSKELMLQKSSLEITELIETVIAKHQNQTSKTISFQKPDQEVTLMADAFHLENVINNLIDNAIKYGGDQVDITLTKNFDTVQLIVADSGNDLSSKDAKLIFDKFYRVGKGNRHDVKGFGIGLFYTKSIIEKHNGSIIAIAQPQTTFKIILPYE</sequence>
<dbReference type="InterPro" id="IPR005467">
    <property type="entry name" value="His_kinase_dom"/>
</dbReference>
<dbReference type="SUPFAM" id="SSF47384">
    <property type="entry name" value="Homodimeric domain of signal transducing histidine kinase"/>
    <property type="match status" value="1"/>
</dbReference>
<dbReference type="SUPFAM" id="SSF55874">
    <property type="entry name" value="ATPase domain of HSP90 chaperone/DNA topoisomerase II/histidine kinase"/>
    <property type="match status" value="1"/>
</dbReference>
<keyword evidence="5 9" id="KW-0418">Kinase</keyword>
<evidence type="ECO:0000259" key="8">
    <source>
        <dbReference type="PROSITE" id="PS50109"/>
    </source>
</evidence>
<dbReference type="CDD" id="cd00075">
    <property type="entry name" value="HATPase"/>
    <property type="match status" value="1"/>
</dbReference>
<gene>
    <name evidence="9" type="ORF">LX97_01286</name>
</gene>
<keyword evidence="6" id="KW-0902">Two-component regulatory system</keyword>
<dbReference type="InterPro" id="IPR003661">
    <property type="entry name" value="HisK_dim/P_dom"/>
</dbReference>
<dbReference type="Proteomes" id="UP000248584">
    <property type="component" value="Unassembled WGS sequence"/>
</dbReference>
<accession>A0ABX5Q2K0</accession>
<evidence type="ECO:0000256" key="4">
    <source>
        <dbReference type="ARBA" id="ARBA00022679"/>
    </source>
</evidence>
<dbReference type="GO" id="GO:0016301">
    <property type="term" value="F:kinase activity"/>
    <property type="evidence" value="ECO:0007669"/>
    <property type="project" value="UniProtKB-KW"/>
</dbReference>
<keyword evidence="10" id="KW-1185">Reference proteome</keyword>
<dbReference type="SMART" id="SM00387">
    <property type="entry name" value="HATPase_c"/>
    <property type="match status" value="1"/>
</dbReference>
<feature type="domain" description="Histidine kinase" evidence="8">
    <location>
        <begin position="291"/>
        <end position="502"/>
    </location>
</feature>
<evidence type="ECO:0000313" key="10">
    <source>
        <dbReference type="Proteomes" id="UP000248584"/>
    </source>
</evidence>
<evidence type="ECO:0000256" key="5">
    <source>
        <dbReference type="ARBA" id="ARBA00022777"/>
    </source>
</evidence>
<dbReference type="Gene3D" id="3.30.565.10">
    <property type="entry name" value="Histidine kinase-like ATPase, C-terminal domain"/>
    <property type="match status" value="1"/>
</dbReference>
<keyword evidence="3" id="KW-0597">Phosphoprotein</keyword>
<proteinExistence type="predicted"/>
<dbReference type="PANTHER" id="PTHR45453">
    <property type="entry name" value="PHOSPHATE REGULON SENSOR PROTEIN PHOR"/>
    <property type="match status" value="1"/>
</dbReference>
<dbReference type="CDD" id="cd00082">
    <property type="entry name" value="HisKA"/>
    <property type="match status" value="1"/>
</dbReference>
<dbReference type="EMBL" id="QKZR01000001">
    <property type="protein sequence ID" value="PZX44275.1"/>
    <property type="molecule type" value="Genomic_DNA"/>
</dbReference>
<protein>
    <recommendedName>
        <fullName evidence="2">histidine kinase</fullName>
        <ecNumber evidence="2">2.7.13.3</ecNumber>
    </recommendedName>
</protein>
<feature type="transmembrane region" description="Helical" evidence="7">
    <location>
        <begin position="249"/>
        <end position="272"/>
    </location>
</feature>
<keyword evidence="7" id="KW-0472">Membrane</keyword>
<dbReference type="InterPro" id="IPR003594">
    <property type="entry name" value="HATPase_dom"/>
</dbReference>
<dbReference type="PANTHER" id="PTHR45453:SF1">
    <property type="entry name" value="PHOSPHATE REGULON SENSOR PROTEIN PHOR"/>
    <property type="match status" value="1"/>
</dbReference>
<evidence type="ECO:0000256" key="6">
    <source>
        <dbReference type="ARBA" id="ARBA00023012"/>
    </source>
</evidence>
<dbReference type="InterPro" id="IPR036097">
    <property type="entry name" value="HisK_dim/P_sf"/>
</dbReference>
<comment type="caution">
    <text evidence="9">The sequence shown here is derived from an EMBL/GenBank/DDBJ whole genome shotgun (WGS) entry which is preliminary data.</text>
</comment>
<evidence type="ECO:0000256" key="1">
    <source>
        <dbReference type="ARBA" id="ARBA00000085"/>
    </source>
</evidence>
<dbReference type="Gene3D" id="1.10.287.130">
    <property type="match status" value="1"/>
</dbReference>
<dbReference type="PRINTS" id="PR00344">
    <property type="entry name" value="BCTRLSENSOR"/>
</dbReference>
<evidence type="ECO:0000256" key="3">
    <source>
        <dbReference type="ARBA" id="ARBA00022553"/>
    </source>
</evidence>
<dbReference type="EC" id="2.7.13.3" evidence="2"/>
<keyword evidence="7" id="KW-0812">Transmembrane</keyword>
<dbReference type="Pfam" id="PF02518">
    <property type="entry name" value="HATPase_c"/>
    <property type="match status" value="1"/>
</dbReference>
<keyword evidence="4" id="KW-0808">Transferase</keyword>
<dbReference type="InterPro" id="IPR036890">
    <property type="entry name" value="HATPase_C_sf"/>
</dbReference>
<dbReference type="PROSITE" id="PS50109">
    <property type="entry name" value="HIS_KIN"/>
    <property type="match status" value="1"/>
</dbReference>
<evidence type="ECO:0000256" key="7">
    <source>
        <dbReference type="SAM" id="Phobius"/>
    </source>
</evidence>
<dbReference type="SMART" id="SM00388">
    <property type="entry name" value="HisKA"/>
    <property type="match status" value="1"/>
</dbReference>
<keyword evidence="7" id="KW-1133">Transmembrane helix</keyword>
<organism evidence="9 10">
    <name type="scientific">Nonlabens dokdonensis</name>
    <dbReference type="NCBI Taxonomy" id="328515"/>
    <lineage>
        <taxon>Bacteria</taxon>
        <taxon>Pseudomonadati</taxon>
        <taxon>Bacteroidota</taxon>
        <taxon>Flavobacteriia</taxon>
        <taxon>Flavobacteriales</taxon>
        <taxon>Flavobacteriaceae</taxon>
        <taxon>Nonlabens</taxon>
    </lineage>
</organism>
<reference evidence="9 10" key="1">
    <citation type="submission" date="2018-06" db="EMBL/GenBank/DDBJ databases">
        <title>Genomic Encyclopedia of Archaeal and Bacterial Type Strains, Phase II (KMG-II): from individual species to whole genera.</title>
        <authorList>
            <person name="Goeker M."/>
        </authorList>
    </citation>
    <scope>NUCLEOTIDE SEQUENCE [LARGE SCALE GENOMIC DNA]</scope>
    <source>
        <strain evidence="9 10">DSM 17205</strain>
    </source>
</reference>
<dbReference type="Pfam" id="PF00512">
    <property type="entry name" value="HisKA"/>
    <property type="match status" value="1"/>
</dbReference>
<dbReference type="RefSeq" id="WP_015362123.1">
    <property type="nucleotide sequence ID" value="NZ_QKZR01000001.1"/>
</dbReference>
<evidence type="ECO:0000256" key="2">
    <source>
        <dbReference type="ARBA" id="ARBA00012438"/>
    </source>
</evidence>
<feature type="transmembrane region" description="Helical" evidence="7">
    <location>
        <begin position="6"/>
        <end position="27"/>
    </location>
</feature>
<dbReference type="InterPro" id="IPR004358">
    <property type="entry name" value="Sig_transdc_His_kin-like_C"/>
</dbReference>
<comment type="catalytic activity">
    <reaction evidence="1">
        <text>ATP + protein L-histidine = ADP + protein N-phospho-L-histidine.</text>
        <dbReference type="EC" id="2.7.13.3"/>
    </reaction>
</comment>
<name>A0ABX5Q2K0_9FLAO</name>
<evidence type="ECO:0000313" key="9">
    <source>
        <dbReference type="EMBL" id="PZX44275.1"/>
    </source>
</evidence>